<dbReference type="EMBL" id="CP090145">
    <property type="protein sequence ID" value="UOX32973.1"/>
    <property type="molecule type" value="Genomic_DNA"/>
</dbReference>
<name>A0ABY4HJW4_9FLAO</name>
<protein>
    <recommendedName>
        <fullName evidence="3">DUF2946 domain-containing protein</fullName>
    </recommendedName>
</protein>
<reference evidence="1" key="2">
    <citation type="submission" date="2022-04" db="EMBL/GenBank/DDBJ databases">
        <title>Complete Genome Sequence of Flavobacterium sediminilitoris YSM-43, Isolated from a Tidal Sediment.</title>
        <authorList>
            <person name="Lee P.A."/>
        </authorList>
    </citation>
    <scope>NUCLEOTIDE SEQUENCE</scope>
    <source>
        <strain evidence="1">YSM-43</strain>
    </source>
</reference>
<keyword evidence="2" id="KW-1185">Reference proteome</keyword>
<dbReference type="Proteomes" id="UP000830454">
    <property type="component" value="Chromosome"/>
</dbReference>
<dbReference type="Pfam" id="PF20365">
    <property type="entry name" value="DUF6660"/>
    <property type="match status" value="1"/>
</dbReference>
<accession>A0ABY4HJW4</accession>
<evidence type="ECO:0008006" key="3">
    <source>
        <dbReference type="Google" id="ProtNLM"/>
    </source>
</evidence>
<gene>
    <name evidence="1" type="ORF">LXD69_13115</name>
</gene>
<sequence>MKWLNIILSIYLIILSCMPCTDDVVSADVSNSSHSELALNHENHSHDDKEDTCPPFCICNCCGIQVMTYSTIVTFDFPFTFKIIQPKHTFYKSTLSSSFFGSIWQPPQLV</sequence>
<dbReference type="InterPro" id="IPR046601">
    <property type="entry name" value="DUF6660"/>
</dbReference>
<proteinExistence type="predicted"/>
<organism evidence="1 2">
    <name type="scientific">Flavobacterium sediminilitoris</name>
    <dbReference type="NCBI Taxonomy" id="2024526"/>
    <lineage>
        <taxon>Bacteria</taxon>
        <taxon>Pseudomonadati</taxon>
        <taxon>Bacteroidota</taxon>
        <taxon>Flavobacteriia</taxon>
        <taxon>Flavobacteriales</taxon>
        <taxon>Flavobacteriaceae</taxon>
        <taxon>Flavobacterium</taxon>
    </lineage>
</organism>
<dbReference type="PROSITE" id="PS51257">
    <property type="entry name" value="PROKAR_LIPOPROTEIN"/>
    <property type="match status" value="1"/>
</dbReference>
<evidence type="ECO:0000313" key="1">
    <source>
        <dbReference type="EMBL" id="UOX32973.1"/>
    </source>
</evidence>
<evidence type="ECO:0000313" key="2">
    <source>
        <dbReference type="Proteomes" id="UP000830454"/>
    </source>
</evidence>
<reference evidence="1" key="1">
    <citation type="submission" date="2021-12" db="EMBL/GenBank/DDBJ databases">
        <authorList>
            <person name="Cha I.-T."/>
            <person name="Lee K.-E."/>
            <person name="Park S.-J."/>
        </authorList>
    </citation>
    <scope>NUCLEOTIDE SEQUENCE</scope>
    <source>
        <strain evidence="1">YSM-43</strain>
    </source>
</reference>
<dbReference type="RefSeq" id="WP_045966957.1">
    <property type="nucleotide sequence ID" value="NZ_CP090145.1"/>
</dbReference>